<accession>A0ABQ9WBK6</accession>
<protein>
    <submittedName>
        <fullName evidence="2">Uncharacterized protein</fullName>
    </submittedName>
</protein>
<dbReference type="EMBL" id="JASSZA010000001">
    <property type="protein sequence ID" value="KAK2119027.1"/>
    <property type="molecule type" value="Genomic_DNA"/>
</dbReference>
<comment type="caution">
    <text evidence="2">The sequence shown here is derived from an EMBL/GenBank/DDBJ whole genome shotgun (WGS) entry which is preliminary data.</text>
</comment>
<feature type="compositionally biased region" description="Acidic residues" evidence="1">
    <location>
        <begin position="8"/>
        <end position="22"/>
    </location>
</feature>
<sequence>MCAIIGCNDDDDDDDDDDDGIEEFSQTKAVERKFFTRMRSKDEKRDKAKGTEHTMELCL</sequence>
<gene>
    <name evidence="2" type="ORF">P7K49_000413</name>
</gene>
<evidence type="ECO:0000313" key="2">
    <source>
        <dbReference type="EMBL" id="KAK2119027.1"/>
    </source>
</evidence>
<proteinExistence type="predicted"/>
<evidence type="ECO:0000256" key="1">
    <source>
        <dbReference type="SAM" id="MobiDB-lite"/>
    </source>
</evidence>
<evidence type="ECO:0000313" key="3">
    <source>
        <dbReference type="Proteomes" id="UP001266305"/>
    </source>
</evidence>
<keyword evidence="3" id="KW-1185">Reference proteome</keyword>
<reference evidence="2 3" key="1">
    <citation type="submission" date="2023-05" db="EMBL/GenBank/DDBJ databases">
        <title>B98-5 Cell Line De Novo Hybrid Assembly: An Optical Mapping Approach.</title>
        <authorList>
            <person name="Kananen K."/>
            <person name="Auerbach J.A."/>
            <person name="Kautto E."/>
            <person name="Blachly J.S."/>
        </authorList>
    </citation>
    <scope>NUCLEOTIDE SEQUENCE [LARGE SCALE GENOMIC DNA]</scope>
    <source>
        <strain evidence="2">B95-8</strain>
        <tissue evidence="2">Cell line</tissue>
    </source>
</reference>
<feature type="region of interest" description="Disordered" evidence="1">
    <location>
        <begin position="1"/>
        <end position="23"/>
    </location>
</feature>
<dbReference type="Proteomes" id="UP001266305">
    <property type="component" value="Unassembled WGS sequence"/>
</dbReference>
<organism evidence="2 3">
    <name type="scientific">Saguinus oedipus</name>
    <name type="common">Cotton-top tamarin</name>
    <name type="synonym">Oedipomidas oedipus</name>
    <dbReference type="NCBI Taxonomy" id="9490"/>
    <lineage>
        <taxon>Eukaryota</taxon>
        <taxon>Metazoa</taxon>
        <taxon>Chordata</taxon>
        <taxon>Craniata</taxon>
        <taxon>Vertebrata</taxon>
        <taxon>Euteleostomi</taxon>
        <taxon>Mammalia</taxon>
        <taxon>Eutheria</taxon>
        <taxon>Euarchontoglires</taxon>
        <taxon>Primates</taxon>
        <taxon>Haplorrhini</taxon>
        <taxon>Platyrrhini</taxon>
        <taxon>Cebidae</taxon>
        <taxon>Callitrichinae</taxon>
        <taxon>Saguinus</taxon>
    </lineage>
</organism>
<name>A0ABQ9WBK6_SAGOE</name>